<name>A0A171KUN6_9BURK</name>
<sequence>MFQTQRSSQRPSRDAARLVSLATALGQSGCRTEDRYWEKQLEAILVRLLRTGNDAALENALEHLLQNDQNAYGLLVELIETLSESATITVDEQRYDVVLVTAPVLAWTRFQIPHGAIPARQLEALAAQMSGHVLAGNARLALFPHLIGVDQLPRSFSETWQWLQTLGNQALGKRTSRHLTRPDVEVPPMLADTRYLVGAIAVPEGEALFAWQETANETPATRESSLAAWAEQAAPSFAAMLPGCAVEVMLPDAYYVSNRDSDKRIRPLALTAAVNWLHTSVGLETGQLRAVICHCSAGGPEEFRISLGVRDSSDVYYGCIWPIFGRDEELDSDTTDIYQAILEQISSHLNSLGVHEIRRLPGVFPPDTCDDCGGPLFPNAVGEMVHAELPEDLDINPGTFH</sequence>
<accession>A0A171KUN6</accession>
<proteinExistence type="predicted"/>
<evidence type="ECO:0000313" key="1">
    <source>
        <dbReference type="EMBL" id="KKO72603.1"/>
    </source>
</evidence>
<evidence type="ECO:0008006" key="3">
    <source>
        <dbReference type="Google" id="ProtNLM"/>
    </source>
</evidence>
<reference evidence="1 2" key="1">
    <citation type="submission" date="2015-04" db="EMBL/GenBank/DDBJ databases">
        <title>Genome sequence of Kerstersia gyiorum CG1.</title>
        <authorList>
            <person name="Greninger A.L."/>
            <person name="Kozyreva V."/>
            <person name="Chaturvedi V."/>
        </authorList>
    </citation>
    <scope>NUCLEOTIDE SEQUENCE [LARGE SCALE GENOMIC DNA]</scope>
    <source>
        <strain evidence="1 2">CG1</strain>
    </source>
</reference>
<keyword evidence="2" id="KW-1185">Reference proteome</keyword>
<protein>
    <recommendedName>
        <fullName evidence="3">DUF2863 family protein</fullName>
    </recommendedName>
</protein>
<dbReference type="EMBL" id="LBNE01000002">
    <property type="protein sequence ID" value="KKO72603.1"/>
    <property type="molecule type" value="Genomic_DNA"/>
</dbReference>
<evidence type="ECO:0000313" key="2">
    <source>
        <dbReference type="Proteomes" id="UP000078084"/>
    </source>
</evidence>
<dbReference type="AlphaFoldDB" id="A0A171KUN6"/>
<organism evidence="1 2">
    <name type="scientific">Kerstersia gyiorum</name>
    <dbReference type="NCBI Taxonomy" id="206506"/>
    <lineage>
        <taxon>Bacteria</taxon>
        <taxon>Pseudomonadati</taxon>
        <taxon>Pseudomonadota</taxon>
        <taxon>Betaproteobacteria</taxon>
        <taxon>Burkholderiales</taxon>
        <taxon>Alcaligenaceae</taxon>
        <taxon>Kerstersia</taxon>
    </lineage>
</organism>
<dbReference type="PATRIC" id="fig|206506.3.peg.1318"/>
<dbReference type="Proteomes" id="UP000078084">
    <property type="component" value="Unassembled WGS sequence"/>
</dbReference>
<dbReference type="Pfam" id="PF11062">
    <property type="entry name" value="DUF2863"/>
    <property type="match status" value="1"/>
</dbReference>
<gene>
    <name evidence="1" type="ORF">AAV32_06150</name>
</gene>
<comment type="caution">
    <text evidence="1">The sequence shown here is derived from an EMBL/GenBank/DDBJ whole genome shotgun (WGS) entry which is preliminary data.</text>
</comment>
<dbReference type="InterPro" id="IPR021292">
    <property type="entry name" value="DUF2863"/>
</dbReference>
<dbReference type="STRING" id="206506.AAV32_06150"/>
<dbReference type="RefSeq" id="WP_068368896.1">
    <property type="nucleotide sequence ID" value="NZ_LBNE01000002.1"/>
</dbReference>